<dbReference type="PANTHER" id="PTHR10177">
    <property type="entry name" value="CYCLINS"/>
    <property type="match status" value="1"/>
</dbReference>
<dbReference type="SUPFAM" id="SSF47954">
    <property type="entry name" value="Cyclin-like"/>
    <property type="match status" value="1"/>
</dbReference>
<evidence type="ECO:0000259" key="6">
    <source>
        <dbReference type="SMART" id="SM00385"/>
    </source>
</evidence>
<comment type="similarity">
    <text evidence="4">Belongs to the cyclin family.</text>
</comment>
<dbReference type="GO" id="GO:0016538">
    <property type="term" value="F:cyclin-dependent protein serine/threonine kinase regulator activity"/>
    <property type="evidence" value="ECO:0007669"/>
    <property type="project" value="UniProtKB-ARBA"/>
</dbReference>
<feature type="domain" description="Cyclin-like" evidence="6">
    <location>
        <begin position="122"/>
        <end position="208"/>
    </location>
</feature>
<dbReference type="EMBL" id="OX365757">
    <property type="protein sequence ID" value="CAI4037073.1"/>
    <property type="molecule type" value="Genomic_DNA"/>
</dbReference>
<dbReference type="InterPro" id="IPR039361">
    <property type="entry name" value="Cyclin"/>
</dbReference>
<organism evidence="7 8">
    <name type="scientific">Saccharomyces mikatae IFO 1815</name>
    <dbReference type="NCBI Taxonomy" id="226126"/>
    <lineage>
        <taxon>Eukaryota</taxon>
        <taxon>Fungi</taxon>
        <taxon>Dikarya</taxon>
        <taxon>Ascomycota</taxon>
        <taxon>Saccharomycotina</taxon>
        <taxon>Saccharomycetes</taxon>
        <taxon>Saccharomycetales</taxon>
        <taxon>Saccharomycetaceae</taxon>
        <taxon>Saccharomyces</taxon>
    </lineage>
</organism>
<dbReference type="PROSITE" id="PS00292">
    <property type="entry name" value="CYCLINS"/>
    <property type="match status" value="1"/>
</dbReference>
<keyword evidence="8" id="KW-1185">Reference proteome</keyword>
<dbReference type="Proteomes" id="UP001161438">
    <property type="component" value="Chromosome 1"/>
</dbReference>
<proteinExistence type="inferred from homology"/>
<dbReference type="InterPro" id="IPR013763">
    <property type="entry name" value="Cyclin-like_dom"/>
</dbReference>
<dbReference type="FunFam" id="1.10.472.10:FF:000131">
    <property type="entry name" value="G1 cyclin"/>
    <property type="match status" value="1"/>
</dbReference>
<evidence type="ECO:0000256" key="5">
    <source>
        <dbReference type="SAM" id="MobiDB-lite"/>
    </source>
</evidence>
<feature type="region of interest" description="Disordered" evidence="5">
    <location>
        <begin position="559"/>
        <end position="589"/>
    </location>
</feature>
<evidence type="ECO:0000256" key="1">
    <source>
        <dbReference type="ARBA" id="ARBA00022618"/>
    </source>
</evidence>
<keyword evidence="2 4" id="KW-0195">Cyclin</keyword>
<dbReference type="AlphaFoldDB" id="A0AA35IV40"/>
<dbReference type="CDD" id="cd20559">
    <property type="entry name" value="CYCLIN_ScCLN_like"/>
    <property type="match status" value="1"/>
</dbReference>
<feature type="compositionally biased region" description="Low complexity" evidence="5">
    <location>
        <begin position="459"/>
        <end position="485"/>
    </location>
</feature>
<dbReference type="GO" id="GO:0044772">
    <property type="term" value="P:mitotic cell cycle phase transition"/>
    <property type="evidence" value="ECO:0007669"/>
    <property type="project" value="UniProtKB-ARBA"/>
</dbReference>
<evidence type="ECO:0000256" key="3">
    <source>
        <dbReference type="ARBA" id="ARBA00023306"/>
    </source>
</evidence>
<name>A0AA35IV40_SACMI</name>
<dbReference type="GO" id="GO:0051301">
    <property type="term" value="P:cell division"/>
    <property type="evidence" value="ECO:0007669"/>
    <property type="project" value="UniProtKB-KW"/>
</dbReference>
<evidence type="ECO:0000313" key="7">
    <source>
        <dbReference type="EMBL" id="CAI4037073.1"/>
    </source>
</evidence>
<evidence type="ECO:0000256" key="4">
    <source>
        <dbReference type="RuleBase" id="RU000383"/>
    </source>
</evidence>
<keyword evidence="3" id="KW-0131">Cell cycle</keyword>
<dbReference type="GeneID" id="80916286"/>
<sequence>MAILKDTIIRYANASYATTTATAASTSTSTSAISASAAASTGTYPNLPLLLQKRRAIASTKSKNPNLVKRELQAHHSAISEYNNDQLNHYFQLSHTERPLYNLSNFTSQPQVNPKMRFLIFDFIMYCHTRLNLSTSTLFLTFTILDKYSSRFIIKSYNYQLLSLTALWISSKFWDSKNRMATLKILQNLCCNQYSIKQFTTMEMHLFKSLDWSVCQSATFDSYIDIFLFQSTSPLLPHLILSAPLEAFIQQKLALLNNAAGTAINKSSSSQGPSLNINEIKLGAIMLCELASFNLELSFKYDRSLIALGAINVIKLSLNYYNSNVWENVNLASEETDQDLDIKLSEISNALLDVAMDQDSFPSSFKSKYLNNNKTSPAKSLLDALQNYCIQLKLEEFYRSQELEIMYNNIFSAQSSDYDSMACAYSNATTPKSATVSSATTDYFSDHTHLRRLTKENVSPPFAFTPTSSSSSPSPFTSPYKTSSSMTTPDSASHHSHSSSFSSQNSFKRSLSIPQNSSIFWPSPLTPTTPSFMSNRKLLQSLSMRSKRLIPVRPMANAHTCAAPTHLKKRSTSSVDCEFNDNSSPKKTR</sequence>
<feature type="compositionally biased region" description="Polar residues" evidence="5">
    <location>
        <begin position="572"/>
        <end position="589"/>
    </location>
</feature>
<evidence type="ECO:0000313" key="8">
    <source>
        <dbReference type="Proteomes" id="UP001161438"/>
    </source>
</evidence>
<keyword evidence="1" id="KW-0132">Cell division</keyword>
<dbReference type="InterPro" id="IPR048258">
    <property type="entry name" value="Cyclins_cyclin-box"/>
</dbReference>
<dbReference type="Gene3D" id="1.10.472.10">
    <property type="entry name" value="Cyclin-like"/>
    <property type="match status" value="1"/>
</dbReference>
<dbReference type="InterPro" id="IPR006671">
    <property type="entry name" value="Cyclin_N"/>
</dbReference>
<evidence type="ECO:0000256" key="2">
    <source>
        <dbReference type="ARBA" id="ARBA00023127"/>
    </source>
</evidence>
<dbReference type="Pfam" id="PF00134">
    <property type="entry name" value="Cyclin_N"/>
    <property type="match status" value="1"/>
</dbReference>
<feature type="region of interest" description="Disordered" evidence="5">
    <location>
        <begin position="455"/>
        <end position="504"/>
    </location>
</feature>
<dbReference type="RefSeq" id="XP_056080190.1">
    <property type="nucleotide sequence ID" value="XM_056223252.1"/>
</dbReference>
<dbReference type="SMART" id="SM00385">
    <property type="entry name" value="CYCLIN"/>
    <property type="match status" value="1"/>
</dbReference>
<gene>
    <name evidence="7" type="primary">SMKI01G0290</name>
    <name evidence="7" type="ORF">SMKI_01G0290</name>
</gene>
<reference evidence="7" key="1">
    <citation type="submission" date="2022-10" db="EMBL/GenBank/DDBJ databases">
        <authorList>
            <person name="Byrne P K."/>
        </authorList>
    </citation>
    <scope>NUCLEOTIDE SEQUENCE</scope>
    <source>
        <strain evidence="7">IFO1815</strain>
    </source>
</reference>
<protein>
    <recommendedName>
        <fullName evidence="6">Cyclin-like domain-containing protein</fullName>
    </recommendedName>
</protein>
<accession>A0AA35IV40</accession>
<dbReference type="InterPro" id="IPR036915">
    <property type="entry name" value="Cyclin-like_sf"/>
</dbReference>